<accession>A0A137S1H1</accession>
<keyword evidence="2" id="KW-1185">Reference proteome</keyword>
<dbReference type="AlphaFoldDB" id="A0A137S1H1"/>
<dbReference type="Proteomes" id="UP000070282">
    <property type="component" value="Unassembled WGS sequence"/>
</dbReference>
<reference evidence="2" key="1">
    <citation type="submission" date="2015-12" db="EMBL/GenBank/DDBJ databases">
        <authorList>
            <person name="Lima A."/>
            <person name="Farahani Zayas N."/>
            <person name="Castro Da Silva M.A."/>
            <person name="Cabral A."/>
            <person name="Pessatti M.L."/>
        </authorList>
    </citation>
    <scope>NUCLEOTIDE SEQUENCE [LARGE SCALE GENOMIC DNA]</scope>
    <source>
        <strain evidence="2">LAMA 842</strain>
    </source>
</reference>
<evidence type="ECO:0000313" key="2">
    <source>
        <dbReference type="Proteomes" id="UP000070282"/>
    </source>
</evidence>
<gene>
    <name evidence="1" type="ORF">J122_4118</name>
</gene>
<comment type="caution">
    <text evidence="1">The sequence shown here is derived from an EMBL/GenBank/DDBJ whole genome shotgun (WGS) entry which is preliminary data.</text>
</comment>
<dbReference type="InterPro" id="IPR046500">
    <property type="entry name" value="DUF6678"/>
</dbReference>
<evidence type="ECO:0000313" key="1">
    <source>
        <dbReference type="EMBL" id="KXO06287.1"/>
    </source>
</evidence>
<protein>
    <submittedName>
        <fullName evidence="1">Uncharacterized protein</fullName>
    </submittedName>
</protein>
<name>A0A137S1H1_9GAMM</name>
<dbReference type="RefSeq" id="WP_061333991.1">
    <property type="nucleotide sequence ID" value="NZ_LOCO01000047.1"/>
</dbReference>
<dbReference type="Pfam" id="PF20383">
    <property type="entry name" value="DUF6678"/>
    <property type="match status" value="1"/>
</dbReference>
<proteinExistence type="predicted"/>
<sequence length="138" mass="16600">METDEQAKDRQRLERYIARKALASVMSNTKWEKLRALMIEESDRRPVWRVRCLRDTREVEPPWDGDWYYHLPEFKHIEWLEISPIQKERKGYLLPDKVTDNTDYFVGLLKSNNIPFSIEGESLRIWGYLRPGQAVEFL</sequence>
<organism evidence="1 2">
    <name type="scientific">Marinobacter excellens LAMA 842</name>
    <dbReference type="NCBI Taxonomy" id="1306954"/>
    <lineage>
        <taxon>Bacteria</taxon>
        <taxon>Pseudomonadati</taxon>
        <taxon>Pseudomonadota</taxon>
        <taxon>Gammaproteobacteria</taxon>
        <taxon>Pseudomonadales</taxon>
        <taxon>Marinobacteraceae</taxon>
        <taxon>Marinobacter</taxon>
    </lineage>
</organism>
<dbReference type="EMBL" id="LOCO01000047">
    <property type="protein sequence ID" value="KXO06287.1"/>
    <property type="molecule type" value="Genomic_DNA"/>
</dbReference>
<dbReference type="PATRIC" id="fig|1306954.6.peg.3197"/>